<dbReference type="AlphaFoldDB" id="A0AAD2FEB2"/>
<dbReference type="Proteomes" id="UP001295423">
    <property type="component" value="Unassembled WGS sequence"/>
</dbReference>
<dbReference type="EMBL" id="CAKOGP040000213">
    <property type="protein sequence ID" value="CAJ1932173.1"/>
    <property type="molecule type" value="Genomic_DNA"/>
</dbReference>
<reference evidence="1" key="1">
    <citation type="submission" date="2023-08" db="EMBL/GenBank/DDBJ databases">
        <authorList>
            <person name="Audoor S."/>
            <person name="Bilcke G."/>
        </authorList>
    </citation>
    <scope>NUCLEOTIDE SEQUENCE</scope>
</reference>
<comment type="caution">
    <text evidence="1">The sequence shown here is derived from an EMBL/GenBank/DDBJ whole genome shotgun (WGS) entry which is preliminary data.</text>
</comment>
<evidence type="ECO:0000313" key="2">
    <source>
        <dbReference type="Proteomes" id="UP001295423"/>
    </source>
</evidence>
<protein>
    <submittedName>
        <fullName evidence="1">Uncharacterized protein</fullName>
    </submittedName>
</protein>
<organism evidence="1 2">
    <name type="scientific">Cylindrotheca closterium</name>
    <dbReference type="NCBI Taxonomy" id="2856"/>
    <lineage>
        <taxon>Eukaryota</taxon>
        <taxon>Sar</taxon>
        <taxon>Stramenopiles</taxon>
        <taxon>Ochrophyta</taxon>
        <taxon>Bacillariophyta</taxon>
        <taxon>Bacillariophyceae</taxon>
        <taxon>Bacillariophycidae</taxon>
        <taxon>Bacillariales</taxon>
        <taxon>Bacillariaceae</taxon>
        <taxon>Cylindrotheca</taxon>
    </lineage>
</organism>
<proteinExistence type="predicted"/>
<accession>A0AAD2FEB2</accession>
<name>A0AAD2FEB2_9STRA</name>
<gene>
    <name evidence="1" type="ORF">CYCCA115_LOCUS2721</name>
</gene>
<evidence type="ECO:0000313" key="1">
    <source>
        <dbReference type="EMBL" id="CAJ1932173.1"/>
    </source>
</evidence>
<sequence length="333" mass="37831">MKWENNVNGSFWKLRFEQLSSRKSLKRNKVAHGQGGLRQCTTSDLTAVGSLPSTAVRSKKEEEEIFLDKIPLPVMILLLTQFNTNDFEALFQTKCRPVLVDGKQSSSHVTELLMFHWDVDGTKSDNIWDDRWMNNKENPLLSTTAVQALFTIGCLAFDYLVSSKCLSGKTEDYHFVPGIEKTINVQNHPEIYWMARDNNNNKNDASTVGRDIFSIILPLHVEGSLLRLICLETGEQRFIYIPFGKFVVVNSSRYACGHGYGQSPGNRCILGLIIPKEPIEWRCILMGHHIDTIPTESPQEVWEKTAKRVDKCSSKKYARAMDFPGCALLDNLR</sequence>
<keyword evidence="2" id="KW-1185">Reference proteome</keyword>